<dbReference type="SUPFAM" id="SSF51905">
    <property type="entry name" value="FAD/NAD(P)-binding domain"/>
    <property type="match status" value="1"/>
</dbReference>
<dbReference type="HOGENOM" id="CLU_004498_0_4_11"/>
<dbReference type="Gene3D" id="3.50.50.60">
    <property type="entry name" value="FAD/NAD(P)-binding domain"/>
    <property type="match status" value="1"/>
</dbReference>
<organism evidence="6 7">
    <name type="scientific">Conexibacter woesei (strain DSM 14684 / CCUG 47730 / CIP 108061 / JCM 11494 / NBRC 100937 / ID131577)</name>
    <dbReference type="NCBI Taxonomy" id="469383"/>
    <lineage>
        <taxon>Bacteria</taxon>
        <taxon>Bacillati</taxon>
        <taxon>Actinomycetota</taxon>
        <taxon>Thermoleophilia</taxon>
        <taxon>Solirubrobacterales</taxon>
        <taxon>Conexibacteraceae</taxon>
        <taxon>Conexibacter</taxon>
    </lineage>
</organism>
<dbReference type="KEGG" id="cwo:Cwoe_2065"/>
<dbReference type="InterPro" id="IPR002937">
    <property type="entry name" value="Amino_oxidase"/>
</dbReference>
<dbReference type="GO" id="GO:0016491">
    <property type="term" value="F:oxidoreductase activity"/>
    <property type="evidence" value="ECO:0007669"/>
    <property type="project" value="UniProtKB-KW"/>
</dbReference>
<evidence type="ECO:0000256" key="3">
    <source>
        <dbReference type="ARBA" id="ARBA00023002"/>
    </source>
</evidence>
<evidence type="ECO:0000256" key="4">
    <source>
        <dbReference type="PIRSR" id="PIRSR601613-1"/>
    </source>
</evidence>
<reference evidence="7" key="2">
    <citation type="submission" date="2010-01" db="EMBL/GenBank/DDBJ databases">
        <title>The complete genome of Conexibacter woesei DSM 14684.</title>
        <authorList>
            <consortium name="US DOE Joint Genome Institute (JGI-PGF)"/>
            <person name="Lucas S."/>
            <person name="Copeland A."/>
            <person name="Lapidus A."/>
            <person name="Glavina del Rio T."/>
            <person name="Dalin E."/>
            <person name="Tice H."/>
            <person name="Bruce D."/>
            <person name="Goodwin L."/>
            <person name="Pitluck S."/>
            <person name="Kyrpides N."/>
            <person name="Mavromatis K."/>
            <person name="Ivanova N."/>
            <person name="Mikhailova N."/>
            <person name="Chertkov O."/>
            <person name="Brettin T."/>
            <person name="Detter J.C."/>
            <person name="Han C."/>
            <person name="Larimer F."/>
            <person name="Land M."/>
            <person name="Hauser L."/>
            <person name="Markowitz V."/>
            <person name="Cheng J.-F."/>
            <person name="Hugenholtz P."/>
            <person name="Woyke T."/>
            <person name="Wu D."/>
            <person name="Pukall R."/>
            <person name="Steenblock K."/>
            <person name="Schneider S."/>
            <person name="Klenk H.-P."/>
            <person name="Eisen J.A."/>
        </authorList>
    </citation>
    <scope>NUCLEOTIDE SEQUENCE [LARGE SCALE GENOMIC DNA]</scope>
    <source>
        <strain evidence="7">DSM 14684 / CIP 108061 / JCM 11494 / NBRC 100937 / ID131577</strain>
    </source>
</reference>
<comment type="similarity">
    <text evidence="2">Belongs to the flavin monoamine oxidase family.</text>
</comment>
<dbReference type="AlphaFoldDB" id="D3F4B9"/>
<accession>D3F4B9</accession>
<keyword evidence="3" id="KW-0560">Oxidoreductase</keyword>
<feature type="binding site" evidence="4">
    <location>
        <position position="19"/>
    </location>
    <ligand>
        <name>FAD</name>
        <dbReference type="ChEBI" id="CHEBI:57692"/>
    </ligand>
</feature>
<dbReference type="PANTHER" id="PTHR43563:SF1">
    <property type="entry name" value="AMINE OXIDASE [FLAVIN-CONTAINING] B"/>
    <property type="match status" value="1"/>
</dbReference>
<dbReference type="PRINTS" id="PR00757">
    <property type="entry name" value="AMINEOXDASEF"/>
</dbReference>
<proteinExistence type="inferred from homology"/>
<evidence type="ECO:0000313" key="7">
    <source>
        <dbReference type="Proteomes" id="UP000008229"/>
    </source>
</evidence>
<dbReference type="EMBL" id="CP001854">
    <property type="protein sequence ID" value="ADB50491.1"/>
    <property type="molecule type" value="Genomic_DNA"/>
</dbReference>
<dbReference type="eggNOG" id="COG1231">
    <property type="taxonomic scope" value="Bacteria"/>
</dbReference>
<evidence type="ECO:0000259" key="5">
    <source>
        <dbReference type="Pfam" id="PF01593"/>
    </source>
</evidence>
<dbReference type="OrthoDB" id="337830at2"/>
<dbReference type="Gene3D" id="1.10.405.10">
    <property type="entry name" value="Guanine Nucleotide Dissociation Inhibitor, domain 1"/>
    <property type="match status" value="1"/>
</dbReference>
<feature type="binding site" evidence="4">
    <location>
        <position position="431"/>
    </location>
    <ligand>
        <name>FAD</name>
        <dbReference type="ChEBI" id="CHEBI:57692"/>
    </ligand>
</feature>
<evidence type="ECO:0000256" key="2">
    <source>
        <dbReference type="ARBA" id="ARBA00005995"/>
    </source>
</evidence>
<comment type="cofactor">
    <cofactor evidence="1">
        <name>FAD</name>
        <dbReference type="ChEBI" id="CHEBI:57692"/>
    </cofactor>
</comment>
<feature type="binding site" evidence="4">
    <location>
        <position position="345"/>
    </location>
    <ligand>
        <name>substrate</name>
    </ligand>
</feature>
<gene>
    <name evidence="6" type="ordered locus">Cwoe_2065</name>
</gene>
<evidence type="ECO:0000313" key="6">
    <source>
        <dbReference type="EMBL" id="ADB50491.1"/>
    </source>
</evidence>
<dbReference type="PANTHER" id="PTHR43563">
    <property type="entry name" value="AMINE OXIDASE"/>
    <property type="match status" value="1"/>
</dbReference>
<dbReference type="InterPro" id="IPR036188">
    <property type="entry name" value="FAD/NAD-bd_sf"/>
</dbReference>
<evidence type="ECO:0000256" key="1">
    <source>
        <dbReference type="ARBA" id="ARBA00001974"/>
    </source>
</evidence>
<sequence length="458" mass="48612">MPQPSFPAADVVVVGAGVSGLAAAERLLAHGVESLLVVEAADRVGGRTWNRTLRNGAVVEGGAMYVCESQRDICGLIERLSLDLFPMHKSGDSVAILGGERHVFAGAGPRVDPVAHAQLKTAVRAFDELVASLPPDASWSHPDAARLDRISLAAWRDERIVDPTARAQFDGMISGWTATPPARVSLLYALHAMATCGGVAAMLADQRETFRFAGGSQRLAETIAERLGDRVLLGSPVTAIDQSRGDGVTVHAGGVAIDAAHVIVALNGIGCRSVDFTPALPAARELLGHSWEPGPLVKANVIYDEPFWRADGLSGSASIDDGPFQGCLDSSPPDGSFGALTVVSFVFDEHERYGNPPAFHADPAVRRAASLDLLARFFGPRALEPIEYQETDWSREPFVFGCEGAVVPGRFTEIGDALLAPFERVHWAGTETATRWTGWMNGAVQAGERAAGEVLALR</sequence>
<reference evidence="6 7" key="1">
    <citation type="journal article" date="2010" name="Stand. Genomic Sci.">
        <title>Complete genome sequence of Conexibacter woesei type strain (ID131577).</title>
        <authorList>
            <person name="Pukall R."/>
            <person name="Lapidus A."/>
            <person name="Glavina Del Rio T."/>
            <person name="Copeland A."/>
            <person name="Tice H."/>
            <person name="Cheng J.-F."/>
            <person name="Lucas S."/>
            <person name="Chen F."/>
            <person name="Nolan M."/>
            <person name="Bruce D."/>
            <person name="Goodwin L."/>
            <person name="Pitluck S."/>
            <person name="Mavromatis K."/>
            <person name="Ivanova N."/>
            <person name="Ovchinnikova G."/>
            <person name="Pati A."/>
            <person name="Chen A."/>
            <person name="Palaniappan K."/>
            <person name="Land M."/>
            <person name="Hauser L."/>
            <person name="Chang Y.-J."/>
            <person name="Jeffries C.D."/>
            <person name="Chain P."/>
            <person name="Meincke L."/>
            <person name="Sims D."/>
            <person name="Brettin T."/>
            <person name="Detter J.C."/>
            <person name="Rohde M."/>
            <person name="Goeker M."/>
            <person name="Bristow J."/>
            <person name="Eisen J.A."/>
            <person name="Markowitz V."/>
            <person name="Kyrpides N.C."/>
            <person name="Klenk H.-P."/>
            <person name="Hugenholtz P."/>
        </authorList>
    </citation>
    <scope>NUCLEOTIDE SEQUENCE [LARGE SCALE GENOMIC DNA]</scope>
    <source>
        <strain evidence="7">DSM 14684 / CIP 108061 / JCM 11494 / NBRC 100937 / ID131577</strain>
    </source>
</reference>
<dbReference type="Pfam" id="PF01593">
    <property type="entry name" value="Amino_oxidase"/>
    <property type="match status" value="1"/>
</dbReference>
<feature type="domain" description="Amine oxidase" evidence="5">
    <location>
        <begin position="18"/>
        <end position="455"/>
    </location>
</feature>
<dbReference type="RefSeq" id="WP_012933542.1">
    <property type="nucleotide sequence ID" value="NC_013739.1"/>
</dbReference>
<dbReference type="InterPro" id="IPR001613">
    <property type="entry name" value="Flavin_amine_oxidase"/>
</dbReference>
<feature type="binding site" evidence="4">
    <location>
        <begin position="39"/>
        <end position="40"/>
    </location>
    <ligand>
        <name>FAD</name>
        <dbReference type="ChEBI" id="CHEBI:57692"/>
    </ligand>
</feature>
<dbReference type="Proteomes" id="UP000008229">
    <property type="component" value="Chromosome"/>
</dbReference>
<feature type="binding site" evidence="4">
    <location>
        <position position="237"/>
    </location>
    <ligand>
        <name>FAD</name>
        <dbReference type="ChEBI" id="CHEBI:57692"/>
    </ligand>
</feature>
<name>D3F4B9_CONWI</name>
<dbReference type="InterPro" id="IPR050703">
    <property type="entry name" value="Flavin_MAO"/>
</dbReference>
<keyword evidence="7" id="KW-1185">Reference proteome</keyword>
<dbReference type="SUPFAM" id="SSF54373">
    <property type="entry name" value="FAD-linked reductases, C-terminal domain"/>
    <property type="match status" value="1"/>
</dbReference>
<protein>
    <submittedName>
        <fullName evidence="6">Amine oxidase</fullName>
    </submittedName>
</protein>
<dbReference type="STRING" id="469383.Cwoe_2065"/>
<dbReference type="Gene3D" id="3.90.660.10">
    <property type="match status" value="1"/>
</dbReference>